<reference evidence="4 5" key="1">
    <citation type="journal article" date="2021" name="Int. J. Syst. Evol. Microbiol.">
        <title>Reticulibacter mediterranei gen. nov., sp. nov., within the new family Reticulibacteraceae fam. nov., and Ktedonospora formicarum gen. nov., sp. nov., Ktedonobacter robiniae sp. nov., Dictyobacter formicarum sp. nov. and Dictyobacter arantiisoli sp. nov., belonging to the class Ktedonobacteria.</title>
        <authorList>
            <person name="Yabe S."/>
            <person name="Zheng Y."/>
            <person name="Wang C.M."/>
            <person name="Sakai Y."/>
            <person name="Abe K."/>
            <person name="Yokota A."/>
            <person name="Donadio S."/>
            <person name="Cavaletti L."/>
            <person name="Monciardini P."/>
        </authorList>
    </citation>
    <scope>NUCLEOTIDE SEQUENCE [LARGE SCALE GENOMIC DNA]</scope>
    <source>
        <strain evidence="4 5">SOSP1-9</strain>
    </source>
</reference>
<dbReference type="PANTHER" id="PTHR47199">
    <property type="entry name" value="PHOTOSYSTEM II STABILITY/ASSEMBLY FACTOR HCF136, CHLOROPLASTIC"/>
    <property type="match status" value="1"/>
</dbReference>
<keyword evidence="5" id="KW-1185">Reference proteome</keyword>
<feature type="domain" description="Photosynthesis system II assembly factor Ycf48/Hcf136-like" evidence="3">
    <location>
        <begin position="312"/>
        <end position="399"/>
    </location>
</feature>
<evidence type="ECO:0000256" key="1">
    <source>
        <dbReference type="ARBA" id="ARBA00022531"/>
    </source>
</evidence>
<accession>A0ABQ3VRJ2</accession>
<name>A0ABQ3VRJ2_9CHLR</name>
<organism evidence="4 5">
    <name type="scientific">Dictyobacter formicarum</name>
    <dbReference type="NCBI Taxonomy" id="2778368"/>
    <lineage>
        <taxon>Bacteria</taxon>
        <taxon>Bacillati</taxon>
        <taxon>Chloroflexota</taxon>
        <taxon>Ktedonobacteria</taxon>
        <taxon>Ktedonobacterales</taxon>
        <taxon>Dictyobacteraceae</taxon>
        <taxon>Dictyobacter</taxon>
    </lineage>
</organism>
<proteinExistence type="predicted"/>
<protein>
    <recommendedName>
        <fullName evidence="3">Photosynthesis system II assembly factor Ycf48/Hcf136-like domain-containing protein</fullName>
    </recommendedName>
</protein>
<feature type="domain" description="Photosynthesis system II assembly factor Ycf48/Hcf136-like" evidence="3">
    <location>
        <begin position="154"/>
        <end position="306"/>
    </location>
</feature>
<dbReference type="PANTHER" id="PTHR47199:SF2">
    <property type="entry name" value="PHOTOSYSTEM II STABILITY_ASSEMBLY FACTOR HCF136, CHLOROPLASTIC"/>
    <property type="match status" value="1"/>
</dbReference>
<evidence type="ECO:0000259" key="3">
    <source>
        <dbReference type="Pfam" id="PF14870"/>
    </source>
</evidence>
<dbReference type="InterPro" id="IPR015943">
    <property type="entry name" value="WD40/YVTN_repeat-like_dom_sf"/>
</dbReference>
<gene>
    <name evidence="4" type="ORF">KSZ_67860</name>
</gene>
<dbReference type="RefSeq" id="WP_201366326.1">
    <property type="nucleotide sequence ID" value="NZ_BNJJ01000027.1"/>
</dbReference>
<keyword evidence="1" id="KW-0602">Photosynthesis</keyword>
<evidence type="ECO:0000256" key="2">
    <source>
        <dbReference type="ARBA" id="ARBA00023276"/>
    </source>
</evidence>
<sequence>MHTSRYRKPGPASGRRLWPLVSFSLLGIICLLALAGCGAANGGTSDDNSIVVLPTPTPGVSQPVSLQAIHMIDDKNGWAVTPDGHVLHTTQGVAQWKDITPTAGAPQPTFSTATFLDAQNAWIAGQVNDKISIWRTYTGGDLWLESPLAISGQGVININFIDPLHGWLLLKNGASKPDSEPVAILSTTDGGNNWYQIDNASQSSSANLSALPANNEKTGISFKSTTQGWVTGYTAEQNTPIFYASTDAGYTWTVQPLTLPGKSAIRTFPPVFFGQNDGILPAQLVDNSHAVVIYNTHDGGKTWKSNPVASDITTTVSFINANQGWAVGSNNNGGNIYNTNDGGKSWHRGTQLGGDVVTIESLQFVSAGNGWAIGTTKAGTIQLYQSTDGGKSWAVVKTSATS</sequence>
<dbReference type="EMBL" id="BNJJ01000027">
    <property type="protein sequence ID" value="GHO88780.1"/>
    <property type="molecule type" value="Genomic_DNA"/>
</dbReference>
<dbReference type="InterPro" id="IPR028203">
    <property type="entry name" value="PSII_CF48-like_dom"/>
</dbReference>
<dbReference type="SUPFAM" id="SSF110296">
    <property type="entry name" value="Oligoxyloglucan reducing end-specific cellobiohydrolase"/>
    <property type="match status" value="2"/>
</dbReference>
<dbReference type="Pfam" id="PF14870">
    <property type="entry name" value="PSII_BNR"/>
    <property type="match status" value="2"/>
</dbReference>
<dbReference type="Proteomes" id="UP000635565">
    <property type="component" value="Unassembled WGS sequence"/>
</dbReference>
<evidence type="ECO:0000313" key="4">
    <source>
        <dbReference type="EMBL" id="GHO88780.1"/>
    </source>
</evidence>
<keyword evidence="2" id="KW-0604">Photosystem II</keyword>
<dbReference type="CDD" id="cd15482">
    <property type="entry name" value="Sialidase_non-viral"/>
    <property type="match status" value="1"/>
</dbReference>
<evidence type="ECO:0000313" key="5">
    <source>
        <dbReference type="Proteomes" id="UP000635565"/>
    </source>
</evidence>
<comment type="caution">
    <text evidence="4">The sequence shown here is derived from an EMBL/GenBank/DDBJ whole genome shotgun (WGS) entry which is preliminary data.</text>
</comment>
<dbReference type="Gene3D" id="2.130.10.10">
    <property type="entry name" value="YVTN repeat-like/Quinoprotein amine dehydrogenase"/>
    <property type="match status" value="1"/>
</dbReference>